<dbReference type="RefSeq" id="WP_106260330.1">
    <property type="nucleotide sequence ID" value="NZ_CAWNSW010000053.1"/>
</dbReference>
<dbReference type="Proteomes" id="UP000239576">
    <property type="component" value="Unassembled WGS sequence"/>
</dbReference>
<organism evidence="2 3">
    <name type="scientific">Stenomitos frigidus ULC18</name>
    <dbReference type="NCBI Taxonomy" id="2107698"/>
    <lineage>
        <taxon>Bacteria</taxon>
        <taxon>Bacillati</taxon>
        <taxon>Cyanobacteriota</taxon>
        <taxon>Cyanophyceae</taxon>
        <taxon>Leptolyngbyales</taxon>
        <taxon>Leptolyngbyaceae</taxon>
        <taxon>Stenomitos</taxon>
    </lineage>
</organism>
<sequence length="328" mass="35483">MPESPDLHPLFVQLQTRYPTSGLLTELVQIHADRFVVRAIVSLGSMTLATSLAAATTVEHAEDQARLRVLALIGIRPGALSDLPAVSDLSKMPFPSYGTQPQPTMQPIAEALHDVVSPTVLDRVGRESVMPKTGMSAAIAPLSPVSLPTQSFEPPALTKAALPLIVYPSDVALDPSDAPDYDDETFEPEPFEPESFEPQSFEFDPEPSEPQSFEPEPSAIEKTPPSLDTPAATATESQSPKSKPRKPSTGKETPAVEAPSGTSRDLSSLISQIGVEIDRIGWSKRQGSTYLQKTYGKKTRSELTDDELEDFLTYLNTQPSAGEERGEE</sequence>
<gene>
    <name evidence="2" type="ORF">C7B82_28140</name>
</gene>
<dbReference type="AlphaFoldDB" id="A0A2T1DUV9"/>
<reference evidence="2 3" key="2">
    <citation type="submission" date="2018-03" db="EMBL/GenBank/DDBJ databases">
        <title>The ancient ancestry and fast evolution of plastids.</title>
        <authorList>
            <person name="Moore K.R."/>
            <person name="Magnabosco C."/>
            <person name="Momper L."/>
            <person name="Gold D.A."/>
            <person name="Bosak T."/>
            <person name="Fournier G.P."/>
        </authorList>
    </citation>
    <scope>NUCLEOTIDE SEQUENCE [LARGE SCALE GENOMIC DNA]</scope>
    <source>
        <strain evidence="2 3">ULC18</strain>
    </source>
</reference>
<reference evidence="3" key="1">
    <citation type="submission" date="2018-02" db="EMBL/GenBank/DDBJ databases">
        <authorList>
            <person name="Moore K."/>
            <person name="Momper L."/>
        </authorList>
    </citation>
    <scope>NUCLEOTIDE SEQUENCE [LARGE SCALE GENOMIC DNA]</scope>
    <source>
        <strain evidence="3">ULC18</strain>
    </source>
</reference>
<feature type="compositionally biased region" description="Low complexity" evidence="1">
    <location>
        <begin position="209"/>
        <end position="218"/>
    </location>
</feature>
<dbReference type="EMBL" id="PVWK01000152">
    <property type="protein sequence ID" value="PSB24164.1"/>
    <property type="molecule type" value="Genomic_DNA"/>
</dbReference>
<feature type="compositionally biased region" description="Acidic residues" evidence="1">
    <location>
        <begin position="177"/>
        <end position="195"/>
    </location>
</feature>
<proteinExistence type="predicted"/>
<evidence type="ECO:0000313" key="2">
    <source>
        <dbReference type="EMBL" id="PSB24164.1"/>
    </source>
</evidence>
<keyword evidence="3" id="KW-1185">Reference proteome</keyword>
<name>A0A2T1DUV9_9CYAN</name>
<feature type="region of interest" description="Disordered" evidence="1">
    <location>
        <begin position="173"/>
        <end position="267"/>
    </location>
</feature>
<dbReference type="OrthoDB" id="482635at2"/>
<accession>A0A2T1DUV9</accession>
<evidence type="ECO:0000256" key="1">
    <source>
        <dbReference type="SAM" id="MobiDB-lite"/>
    </source>
</evidence>
<comment type="caution">
    <text evidence="2">The sequence shown here is derived from an EMBL/GenBank/DDBJ whole genome shotgun (WGS) entry which is preliminary data.</text>
</comment>
<protein>
    <submittedName>
        <fullName evidence="2">Uncharacterized protein</fullName>
    </submittedName>
</protein>
<evidence type="ECO:0000313" key="3">
    <source>
        <dbReference type="Proteomes" id="UP000239576"/>
    </source>
</evidence>